<keyword evidence="9" id="KW-1185">Reference proteome</keyword>
<comment type="caution">
    <text evidence="8">The sequence shown here is derived from an EMBL/GenBank/DDBJ whole genome shotgun (WGS) entry which is preliminary data.</text>
</comment>
<feature type="domain" description="C2H2-type" evidence="7">
    <location>
        <begin position="173"/>
        <end position="202"/>
    </location>
</feature>
<protein>
    <recommendedName>
        <fullName evidence="7">C2H2-type domain-containing protein</fullName>
    </recommendedName>
</protein>
<feature type="compositionally biased region" description="Low complexity" evidence="6">
    <location>
        <begin position="598"/>
        <end position="618"/>
    </location>
</feature>
<dbReference type="InterPro" id="IPR013087">
    <property type="entry name" value="Znf_C2H2_type"/>
</dbReference>
<feature type="compositionally biased region" description="Basic and acidic residues" evidence="6">
    <location>
        <begin position="394"/>
        <end position="419"/>
    </location>
</feature>
<feature type="domain" description="C2H2-type" evidence="7">
    <location>
        <begin position="203"/>
        <end position="232"/>
    </location>
</feature>
<evidence type="ECO:0000259" key="7">
    <source>
        <dbReference type="PROSITE" id="PS50157"/>
    </source>
</evidence>
<feature type="compositionally biased region" description="Low complexity" evidence="6">
    <location>
        <begin position="156"/>
        <end position="167"/>
    </location>
</feature>
<dbReference type="Proteomes" id="UP000703661">
    <property type="component" value="Unassembled WGS sequence"/>
</dbReference>
<feature type="compositionally biased region" description="Basic and acidic residues" evidence="6">
    <location>
        <begin position="437"/>
        <end position="448"/>
    </location>
</feature>
<feature type="compositionally biased region" description="Polar residues" evidence="6">
    <location>
        <begin position="28"/>
        <end position="41"/>
    </location>
</feature>
<dbReference type="GO" id="GO:0005667">
    <property type="term" value="C:transcription regulator complex"/>
    <property type="evidence" value="ECO:0007669"/>
    <property type="project" value="TreeGrafter"/>
</dbReference>
<evidence type="ECO:0000256" key="2">
    <source>
        <dbReference type="ARBA" id="ARBA00022737"/>
    </source>
</evidence>
<evidence type="ECO:0000256" key="6">
    <source>
        <dbReference type="SAM" id="MobiDB-lite"/>
    </source>
</evidence>
<proteinExistence type="predicted"/>
<organism evidence="8 9">
    <name type="scientific">Entomortierella chlamydospora</name>
    <dbReference type="NCBI Taxonomy" id="101097"/>
    <lineage>
        <taxon>Eukaryota</taxon>
        <taxon>Fungi</taxon>
        <taxon>Fungi incertae sedis</taxon>
        <taxon>Mucoromycota</taxon>
        <taxon>Mortierellomycotina</taxon>
        <taxon>Mortierellomycetes</taxon>
        <taxon>Mortierellales</taxon>
        <taxon>Mortierellaceae</taxon>
        <taxon>Entomortierella</taxon>
    </lineage>
</organism>
<feature type="compositionally biased region" description="Polar residues" evidence="6">
    <location>
        <begin position="10"/>
        <end position="19"/>
    </location>
</feature>
<dbReference type="GO" id="GO:0031519">
    <property type="term" value="C:PcG protein complex"/>
    <property type="evidence" value="ECO:0007669"/>
    <property type="project" value="TreeGrafter"/>
</dbReference>
<dbReference type="AlphaFoldDB" id="A0A9P6MNA8"/>
<feature type="region of interest" description="Disordered" evidence="6">
    <location>
        <begin position="149"/>
        <end position="172"/>
    </location>
</feature>
<evidence type="ECO:0000256" key="1">
    <source>
        <dbReference type="ARBA" id="ARBA00022723"/>
    </source>
</evidence>
<dbReference type="Pfam" id="PF00096">
    <property type="entry name" value="zf-C2H2"/>
    <property type="match status" value="3"/>
</dbReference>
<sequence length="706" mass="79709">MAASPDRSQDSTSHFTSNRVDGVRRNSDPTSIPSDRQTSQSTERRLSQQDMYYAEHHSRDDWDRQNDTDIQHQRARSPYYNDQYEDYRHGSYRDSYSAASNTEYHDGGYRHAEQSAYNARGPYEDYYGPGVSRGDHLDENEDMRINDSAVDKQRHNSISSNASSNSSGPANKHPCKFPTCGWSFKRFEHLKRHMLVHTKERPFVCDFQGCEKSFSRSDNFSAHLRTHTKKSIHMRKFDRQLMMDPMGFAPSHQGVGHTEGSVRMMAGSVASAAGGKHGVYPEYPTSYSSPALTPMHNGGAPDHMNHGANPDFSNRTPPRDSGYEGFKNSPPPTPSSFSLSLNRPQYSPPGMHPLDRPVRHQTENTEDSIVPKSESSSATPPSSDNMTKVPIKNEASHGHGHGYDYEHHPYDRYSYRESYGRPTNPDFRSPSPTIPPPDRRYGPGEYHYHKAMLGRGRDEANPSPNGESPTQLKRSISPYYESSNGFPSHFNPSRDGPVCRRRNSIQDDGVDDTLGTKKYKADYYGSRPVQNHPEEFLGPSSMGVPSVGHHRRAASEYSLGYPSSPQPIISPRMHASSLSAPRYPPHLPHHNRHHHSRSQSQQYHSYPSYMSSNMTSPQMMPMQGPMMSNAQQHMFPHEAGEMMGSSERLRGSASSAKNHSCNVPGCLKRFKRLEHLKRHIKTHTLERPFACTAPGCNKRFSRSDNL</sequence>
<feature type="compositionally biased region" description="Basic and acidic residues" evidence="6">
    <location>
        <begin position="42"/>
        <end position="72"/>
    </location>
</feature>
<keyword evidence="3 5" id="KW-0863">Zinc-finger</keyword>
<dbReference type="GO" id="GO:0000978">
    <property type="term" value="F:RNA polymerase II cis-regulatory region sequence-specific DNA binding"/>
    <property type="evidence" value="ECO:0007669"/>
    <property type="project" value="TreeGrafter"/>
</dbReference>
<feature type="domain" description="C2H2-type" evidence="7">
    <location>
        <begin position="659"/>
        <end position="688"/>
    </location>
</feature>
<evidence type="ECO:0000256" key="3">
    <source>
        <dbReference type="ARBA" id="ARBA00022771"/>
    </source>
</evidence>
<keyword evidence="1" id="KW-0479">Metal-binding</keyword>
<dbReference type="FunFam" id="3.30.160.60:FF:000125">
    <property type="entry name" value="Putative zinc finger protein 143"/>
    <property type="match status" value="1"/>
</dbReference>
<dbReference type="PANTHER" id="PTHR14003">
    <property type="entry name" value="TRANSCRIPTIONAL REPRESSOR PROTEIN YY"/>
    <property type="match status" value="1"/>
</dbReference>
<feature type="region of interest" description="Disordered" evidence="6">
    <location>
        <begin position="570"/>
        <end position="618"/>
    </location>
</feature>
<dbReference type="GO" id="GO:0000785">
    <property type="term" value="C:chromatin"/>
    <property type="evidence" value="ECO:0007669"/>
    <property type="project" value="TreeGrafter"/>
</dbReference>
<dbReference type="InterPro" id="IPR036236">
    <property type="entry name" value="Znf_C2H2_sf"/>
</dbReference>
<feature type="region of interest" description="Disordered" evidence="6">
    <location>
        <begin position="291"/>
        <end position="515"/>
    </location>
</feature>
<feature type="compositionally biased region" description="Basic residues" evidence="6">
    <location>
        <begin position="587"/>
        <end position="597"/>
    </location>
</feature>
<dbReference type="PROSITE" id="PS50157">
    <property type="entry name" value="ZINC_FINGER_C2H2_2"/>
    <property type="match status" value="3"/>
</dbReference>
<dbReference type="PROSITE" id="PS00028">
    <property type="entry name" value="ZINC_FINGER_C2H2_1"/>
    <property type="match status" value="3"/>
</dbReference>
<dbReference type="PANTHER" id="PTHR14003:SF19">
    <property type="entry name" value="YY2 TRANSCRIPTION FACTOR"/>
    <property type="match status" value="1"/>
</dbReference>
<evidence type="ECO:0000256" key="4">
    <source>
        <dbReference type="ARBA" id="ARBA00022833"/>
    </source>
</evidence>
<gene>
    <name evidence="8" type="ORF">BGZ80_003747</name>
</gene>
<feature type="region of interest" description="Disordered" evidence="6">
    <location>
        <begin position="1"/>
        <end position="87"/>
    </location>
</feature>
<dbReference type="GO" id="GO:0000981">
    <property type="term" value="F:DNA-binding transcription factor activity, RNA polymerase II-specific"/>
    <property type="evidence" value="ECO:0007669"/>
    <property type="project" value="TreeGrafter"/>
</dbReference>
<keyword evidence="4" id="KW-0862">Zinc</keyword>
<feature type="compositionally biased region" description="Low complexity" evidence="6">
    <location>
        <begin position="371"/>
        <end position="383"/>
    </location>
</feature>
<reference evidence="8" key="1">
    <citation type="journal article" date="2020" name="Fungal Divers.">
        <title>Resolving the Mortierellaceae phylogeny through synthesis of multi-gene phylogenetics and phylogenomics.</title>
        <authorList>
            <person name="Vandepol N."/>
            <person name="Liber J."/>
            <person name="Desiro A."/>
            <person name="Na H."/>
            <person name="Kennedy M."/>
            <person name="Barry K."/>
            <person name="Grigoriev I.V."/>
            <person name="Miller A.N."/>
            <person name="O'Donnell K."/>
            <person name="Stajich J.E."/>
            <person name="Bonito G."/>
        </authorList>
    </citation>
    <scope>NUCLEOTIDE SEQUENCE</scope>
    <source>
        <strain evidence="8">NRRL 2769</strain>
    </source>
</reference>
<feature type="compositionally biased region" description="Basic and acidic residues" evidence="6">
    <location>
        <begin position="353"/>
        <end position="363"/>
    </location>
</feature>
<name>A0A9P6MNA8_9FUNG</name>
<dbReference type="Gene3D" id="3.30.160.60">
    <property type="entry name" value="Classic Zinc Finger"/>
    <property type="match status" value="4"/>
</dbReference>
<keyword evidence="2" id="KW-0677">Repeat</keyword>
<dbReference type="EMBL" id="JAAAID010002005">
    <property type="protein sequence ID" value="KAG0008195.1"/>
    <property type="molecule type" value="Genomic_DNA"/>
</dbReference>
<dbReference type="SMART" id="SM00355">
    <property type="entry name" value="ZnF_C2H2"/>
    <property type="match status" value="3"/>
</dbReference>
<evidence type="ECO:0000313" key="9">
    <source>
        <dbReference type="Proteomes" id="UP000703661"/>
    </source>
</evidence>
<feature type="compositionally biased region" description="Polar residues" evidence="6">
    <location>
        <begin position="462"/>
        <end position="486"/>
    </location>
</feature>
<dbReference type="SUPFAM" id="SSF57667">
    <property type="entry name" value="beta-beta-alpha zinc fingers"/>
    <property type="match status" value="2"/>
</dbReference>
<evidence type="ECO:0000313" key="8">
    <source>
        <dbReference type="EMBL" id="KAG0008195.1"/>
    </source>
</evidence>
<accession>A0A9P6MNA8</accession>
<evidence type="ECO:0000256" key="5">
    <source>
        <dbReference type="PROSITE-ProRule" id="PRU00042"/>
    </source>
</evidence>
<dbReference type="GO" id="GO:0008270">
    <property type="term" value="F:zinc ion binding"/>
    <property type="evidence" value="ECO:0007669"/>
    <property type="project" value="UniProtKB-KW"/>
</dbReference>
<feature type="non-terminal residue" evidence="8">
    <location>
        <position position="706"/>
    </location>
</feature>